<name>A0ACB7YG83_9ERIC</name>
<organism evidence="1 2">
    <name type="scientific">Vaccinium darrowii</name>
    <dbReference type="NCBI Taxonomy" id="229202"/>
    <lineage>
        <taxon>Eukaryota</taxon>
        <taxon>Viridiplantae</taxon>
        <taxon>Streptophyta</taxon>
        <taxon>Embryophyta</taxon>
        <taxon>Tracheophyta</taxon>
        <taxon>Spermatophyta</taxon>
        <taxon>Magnoliopsida</taxon>
        <taxon>eudicotyledons</taxon>
        <taxon>Gunneridae</taxon>
        <taxon>Pentapetalae</taxon>
        <taxon>asterids</taxon>
        <taxon>Ericales</taxon>
        <taxon>Ericaceae</taxon>
        <taxon>Vaccinioideae</taxon>
        <taxon>Vaccinieae</taxon>
        <taxon>Vaccinium</taxon>
    </lineage>
</organism>
<protein>
    <submittedName>
        <fullName evidence="1">Uncharacterized protein</fullName>
    </submittedName>
</protein>
<evidence type="ECO:0000313" key="2">
    <source>
        <dbReference type="Proteomes" id="UP000828048"/>
    </source>
</evidence>
<comment type="caution">
    <text evidence="1">The sequence shown here is derived from an EMBL/GenBank/DDBJ whole genome shotgun (WGS) entry which is preliminary data.</text>
</comment>
<accession>A0ACB7YG83</accession>
<reference evidence="1 2" key="1">
    <citation type="journal article" date="2021" name="Hortic Res">
        <title>High-quality reference genome and annotation aids understanding of berry development for evergreen blueberry (Vaccinium darrowii).</title>
        <authorList>
            <person name="Yu J."/>
            <person name="Hulse-Kemp A.M."/>
            <person name="Babiker E."/>
            <person name="Staton M."/>
        </authorList>
    </citation>
    <scope>NUCLEOTIDE SEQUENCE [LARGE SCALE GENOMIC DNA]</scope>
    <source>
        <strain evidence="2">cv. NJ 8807/NJ 8810</strain>
        <tissue evidence="1">Young leaf</tissue>
    </source>
</reference>
<dbReference type="Proteomes" id="UP000828048">
    <property type="component" value="Chromosome 8"/>
</dbReference>
<keyword evidence="2" id="KW-1185">Reference proteome</keyword>
<dbReference type="EMBL" id="CM037158">
    <property type="protein sequence ID" value="KAH7852421.1"/>
    <property type="molecule type" value="Genomic_DNA"/>
</dbReference>
<proteinExistence type="predicted"/>
<gene>
    <name evidence="1" type="ORF">Vadar_024630</name>
</gene>
<evidence type="ECO:0000313" key="1">
    <source>
        <dbReference type="EMBL" id="KAH7852421.1"/>
    </source>
</evidence>
<sequence>MEEISAAMAVPFVLGNLIYEESVLTTHVEIAGFELITSKTSLLTEPPSTKVSVGTGNGSYDCDNLDTGAPIEKVSSVKEIKKVIEDAKKVTEDGNISVSSDTADLEGKSMTDSEIPIDVVTISGNIATVDGSIFLETNTMLKNVGDLEKAVVNNESKDIESVKNMTNTVSRNVEDKEKAVVNNERKDVDSNKTVATAHSEAPREKKIKICSENVFELGCVPLWGYQSTCGKSKDMEDAVVTLPRFLRIPSQMIMCGQSSNGMNQNPSHVTADFFGVYDGHGGFQVANYCRDRIHLALSEEIEIVKEDFLKGSIGSNWQQMWEKALLNCFVKVNAEVGGVRVGNHGNADASEGYLEPIATGAVGSTAVVAIVCPTHLIVANCGDSRAVLCRGKVAMPLSVDHKPDREDERARIEALGGKVFYWQGFRVSGVLAMSRSIGDNYLEPYVIPDPEMMFVQRAKEDECLILASDGLWDVMTNEEACDFARKRILIWHKRNMGSNPPEGRGEGIDPAAQDAADYLSRLALHRGSGDNISVIVVDLKAQRKVKKRT</sequence>